<dbReference type="PROSITE" id="PS00913">
    <property type="entry name" value="ADH_IRON_1"/>
    <property type="match status" value="1"/>
</dbReference>
<feature type="domain" description="Alcohol dehydrogenase iron-type/glycerol dehydrogenase GldA" evidence="2">
    <location>
        <begin position="11"/>
        <end position="174"/>
    </location>
</feature>
<dbReference type="InterPro" id="IPR039697">
    <property type="entry name" value="Alcohol_dehydrogenase_Fe"/>
</dbReference>
<dbReference type="STRING" id="1794912.AXX12_07135"/>
<evidence type="ECO:0000313" key="5">
    <source>
        <dbReference type="Proteomes" id="UP000076268"/>
    </source>
</evidence>
<dbReference type="Pfam" id="PF00465">
    <property type="entry name" value="Fe-ADH"/>
    <property type="match status" value="1"/>
</dbReference>
<dbReference type="SUPFAM" id="SSF56796">
    <property type="entry name" value="Dehydroquinate synthase-like"/>
    <property type="match status" value="1"/>
</dbReference>
<proteinExistence type="predicted"/>
<dbReference type="InterPro" id="IPR056798">
    <property type="entry name" value="ADH_Fe_C"/>
</dbReference>
<dbReference type="PANTHER" id="PTHR11496">
    <property type="entry name" value="ALCOHOL DEHYDROGENASE"/>
    <property type="match status" value="1"/>
</dbReference>
<evidence type="ECO:0000313" key="4">
    <source>
        <dbReference type="EMBL" id="KYZ76208.1"/>
    </source>
</evidence>
<dbReference type="GO" id="GO:0004022">
    <property type="term" value="F:alcohol dehydrogenase (NAD+) activity"/>
    <property type="evidence" value="ECO:0007669"/>
    <property type="project" value="TreeGrafter"/>
</dbReference>
<keyword evidence="1" id="KW-0560">Oxidoreductase</keyword>
<sequence length="379" mass="40925">MKELRFHGKVIVTGSGSIQHLKNVDMQRAFIVTGGNSVFANGSYAAIQSILEQKGCAVCLFSGIPKNPPVETVIEGIAKMREFRPDTVIGLGGGSAIDAAKAMALFYDHPELDIIDSFKKGIFPQTRTTQLIAIPGTSGTATEVTPFSVLTFRDLDIKIGGKAVGLIADIAILDADLTLSMPKNVVAETGMDAMTHAVECYIHPGLDDFTQVLAAGAIEGLFNYLPESYATGSLAAREKVHNYQSIAGCAFSNVGTGMDHGIAHAFGGKFDYAHGLLIAIALPYVLQFNSRDPVVKEKLAYLSRRVGKDFIQGIKELNKELNIPRAFKDLGLSRVEFAANFDLLVKNSLKGATRFNPIPVSTEDMQYILTCLYEGKDIE</sequence>
<organism evidence="4 5">
    <name type="scientific">Anaerosporomusa subterranea</name>
    <dbReference type="NCBI Taxonomy" id="1794912"/>
    <lineage>
        <taxon>Bacteria</taxon>
        <taxon>Bacillati</taxon>
        <taxon>Bacillota</taxon>
        <taxon>Negativicutes</taxon>
        <taxon>Acetonemataceae</taxon>
        <taxon>Anaerosporomusa</taxon>
    </lineage>
</organism>
<dbReference type="AlphaFoldDB" id="A0A154BRQ8"/>
<dbReference type="Gene3D" id="3.40.50.1970">
    <property type="match status" value="1"/>
</dbReference>
<dbReference type="Pfam" id="PF25137">
    <property type="entry name" value="ADH_Fe_C"/>
    <property type="match status" value="1"/>
</dbReference>
<dbReference type="OrthoDB" id="1623957at2"/>
<evidence type="ECO:0000259" key="3">
    <source>
        <dbReference type="Pfam" id="PF25137"/>
    </source>
</evidence>
<dbReference type="PANTHER" id="PTHR11496:SF83">
    <property type="entry name" value="HYDROXYACID-OXOACID TRANSHYDROGENASE, MITOCHONDRIAL"/>
    <property type="match status" value="1"/>
</dbReference>
<keyword evidence="5" id="KW-1185">Reference proteome</keyword>
<reference evidence="4 5" key="1">
    <citation type="submission" date="2016-02" db="EMBL/GenBank/DDBJ databases">
        <title>Anaerosporomusa subterraneum gen. nov., sp. nov., a spore-forming obligate anaerobe isolated from saprolite.</title>
        <authorList>
            <person name="Choi J.K."/>
            <person name="Shah M."/>
            <person name="Yee N."/>
        </authorList>
    </citation>
    <scope>NUCLEOTIDE SEQUENCE [LARGE SCALE GENOMIC DNA]</scope>
    <source>
        <strain evidence="4 5">RU4</strain>
    </source>
</reference>
<dbReference type="GO" id="GO:0046872">
    <property type="term" value="F:metal ion binding"/>
    <property type="evidence" value="ECO:0007669"/>
    <property type="project" value="InterPro"/>
</dbReference>
<comment type="caution">
    <text evidence="4">The sequence shown here is derived from an EMBL/GenBank/DDBJ whole genome shotgun (WGS) entry which is preliminary data.</text>
</comment>
<dbReference type="CDD" id="cd08179">
    <property type="entry name" value="NADPH_BDH"/>
    <property type="match status" value="1"/>
</dbReference>
<dbReference type="Gene3D" id="1.20.1090.10">
    <property type="entry name" value="Dehydroquinate synthase-like - alpha domain"/>
    <property type="match status" value="1"/>
</dbReference>
<accession>A0A154BRQ8</accession>
<dbReference type="Proteomes" id="UP000076268">
    <property type="component" value="Unassembled WGS sequence"/>
</dbReference>
<name>A0A154BRQ8_ANASB</name>
<dbReference type="InterPro" id="IPR018211">
    <property type="entry name" value="ADH_Fe_CS"/>
</dbReference>
<gene>
    <name evidence="4" type="ORF">AXX12_07135</name>
</gene>
<dbReference type="InterPro" id="IPR034802">
    <property type="entry name" value="NADPH_BDH"/>
</dbReference>
<dbReference type="RefSeq" id="WP_066241254.1">
    <property type="nucleotide sequence ID" value="NZ_LSGP01000017.1"/>
</dbReference>
<feature type="domain" description="Fe-containing alcohol dehydrogenase-like C-terminal" evidence="3">
    <location>
        <begin position="187"/>
        <end position="370"/>
    </location>
</feature>
<dbReference type="EMBL" id="LSGP01000017">
    <property type="protein sequence ID" value="KYZ76208.1"/>
    <property type="molecule type" value="Genomic_DNA"/>
</dbReference>
<evidence type="ECO:0000259" key="2">
    <source>
        <dbReference type="Pfam" id="PF00465"/>
    </source>
</evidence>
<dbReference type="FunFam" id="3.40.50.1970:FF:000003">
    <property type="entry name" value="Alcohol dehydrogenase, iron-containing"/>
    <property type="match status" value="1"/>
</dbReference>
<dbReference type="InterPro" id="IPR001670">
    <property type="entry name" value="ADH_Fe/GldA"/>
</dbReference>
<protein>
    <submittedName>
        <fullName evidence="4">Alcohol dehydrogenase</fullName>
    </submittedName>
</protein>
<evidence type="ECO:0000256" key="1">
    <source>
        <dbReference type="ARBA" id="ARBA00023002"/>
    </source>
</evidence>